<comment type="similarity">
    <text evidence="3">Belongs to the FliH family.</text>
</comment>
<reference evidence="13" key="1">
    <citation type="submission" date="2019-07" db="EMBL/GenBank/DDBJ databases">
        <title>Chitinimonas sp. nov., isolated from Ny-Alesund, arctica soil.</title>
        <authorList>
            <person name="Xu Q."/>
            <person name="Peng F."/>
        </authorList>
    </citation>
    <scope>NUCLEOTIDE SEQUENCE [LARGE SCALE GENOMIC DNA]</scope>
    <source>
        <strain evidence="13">R3-44</strain>
    </source>
</reference>
<proteinExistence type="inferred from homology"/>
<evidence type="ECO:0000256" key="2">
    <source>
        <dbReference type="ARBA" id="ARBA00004496"/>
    </source>
</evidence>
<dbReference type="EMBL" id="CP041730">
    <property type="protein sequence ID" value="QDQ28666.1"/>
    <property type="molecule type" value="Genomic_DNA"/>
</dbReference>
<evidence type="ECO:0000256" key="5">
    <source>
        <dbReference type="ARBA" id="ARBA00022448"/>
    </source>
</evidence>
<feature type="domain" description="Flagellar assembly protein FliH/Type III secretion system HrpE" evidence="11">
    <location>
        <begin position="137"/>
        <end position="263"/>
    </location>
</feature>
<evidence type="ECO:0000256" key="10">
    <source>
        <dbReference type="SAM" id="MobiDB-lite"/>
    </source>
</evidence>
<evidence type="ECO:0000256" key="8">
    <source>
        <dbReference type="ARBA" id="ARBA00022927"/>
    </source>
</evidence>
<comment type="function">
    <text evidence="1">Needed for flagellar regrowth and assembly.</text>
</comment>
<evidence type="ECO:0000256" key="3">
    <source>
        <dbReference type="ARBA" id="ARBA00006602"/>
    </source>
</evidence>
<dbReference type="GO" id="GO:0003774">
    <property type="term" value="F:cytoskeletal motor activity"/>
    <property type="evidence" value="ECO:0007669"/>
    <property type="project" value="InterPro"/>
</dbReference>
<keyword evidence="12" id="KW-0969">Cilium</keyword>
<keyword evidence="8" id="KW-0653">Protein transport</keyword>
<keyword evidence="13" id="KW-1185">Reference proteome</keyword>
<dbReference type="PANTHER" id="PTHR34982:SF1">
    <property type="entry name" value="FLAGELLAR ASSEMBLY PROTEIN FLIH"/>
    <property type="match status" value="1"/>
</dbReference>
<feature type="region of interest" description="Disordered" evidence="10">
    <location>
        <begin position="75"/>
        <end position="114"/>
    </location>
</feature>
<dbReference type="PRINTS" id="PR01003">
    <property type="entry name" value="FLGFLIH"/>
</dbReference>
<evidence type="ECO:0000256" key="6">
    <source>
        <dbReference type="ARBA" id="ARBA00022490"/>
    </source>
</evidence>
<comment type="subcellular location">
    <subcellularLocation>
        <location evidence="2">Cytoplasm</location>
    </subcellularLocation>
</comment>
<evidence type="ECO:0000256" key="9">
    <source>
        <dbReference type="ARBA" id="ARBA00023225"/>
    </source>
</evidence>
<dbReference type="PANTHER" id="PTHR34982">
    <property type="entry name" value="YOP PROTEINS TRANSLOCATION PROTEIN L"/>
    <property type="match status" value="1"/>
</dbReference>
<organism evidence="12 13">
    <name type="scientific">Chitinimonas arctica</name>
    <dbReference type="NCBI Taxonomy" id="2594795"/>
    <lineage>
        <taxon>Bacteria</taxon>
        <taxon>Pseudomonadati</taxon>
        <taxon>Pseudomonadota</taxon>
        <taxon>Betaproteobacteria</taxon>
        <taxon>Neisseriales</taxon>
        <taxon>Chitinibacteraceae</taxon>
        <taxon>Chitinimonas</taxon>
    </lineage>
</organism>
<dbReference type="RefSeq" id="WP_144280049.1">
    <property type="nucleotide sequence ID" value="NZ_CP041730.1"/>
</dbReference>
<evidence type="ECO:0000313" key="12">
    <source>
        <dbReference type="EMBL" id="QDQ28666.1"/>
    </source>
</evidence>
<protein>
    <recommendedName>
        <fullName evidence="4">Flagellar assembly protein FliH</fullName>
    </recommendedName>
</protein>
<keyword evidence="7" id="KW-1005">Bacterial flagellum biogenesis</keyword>
<dbReference type="InterPro" id="IPR000563">
    <property type="entry name" value="Flag_FliH"/>
</dbReference>
<dbReference type="GO" id="GO:0071973">
    <property type="term" value="P:bacterial-type flagellum-dependent cell motility"/>
    <property type="evidence" value="ECO:0007669"/>
    <property type="project" value="InterPro"/>
</dbReference>
<gene>
    <name evidence="12" type="ORF">FNU76_21185</name>
</gene>
<evidence type="ECO:0000256" key="1">
    <source>
        <dbReference type="ARBA" id="ARBA00003041"/>
    </source>
</evidence>
<dbReference type="Proteomes" id="UP000317550">
    <property type="component" value="Chromosome"/>
</dbReference>
<evidence type="ECO:0000256" key="4">
    <source>
        <dbReference type="ARBA" id="ARBA00016507"/>
    </source>
</evidence>
<keyword evidence="12" id="KW-0966">Cell projection</keyword>
<dbReference type="GO" id="GO:0005829">
    <property type="term" value="C:cytosol"/>
    <property type="evidence" value="ECO:0007669"/>
    <property type="project" value="TreeGrafter"/>
</dbReference>
<dbReference type="NCBIfam" id="NF004270">
    <property type="entry name" value="PRK05687.2-1"/>
    <property type="match status" value="1"/>
</dbReference>
<keyword evidence="12" id="KW-0282">Flagellum</keyword>
<evidence type="ECO:0000256" key="7">
    <source>
        <dbReference type="ARBA" id="ARBA00022795"/>
    </source>
</evidence>
<sequence length="282" mass="30225">MKAWGSKKIIRREDLPPLQSWHVDQFSGASVQRPNFIVPEPVRAEDPSAEAAGIADEAGDAVVEAAPDEAALAAQAAAHAEQERGRLQDEARETGYQSGYEDGQQAGQVAGEAAGRESGYAAGFEAGQLQGRQSADAEVARFQQLCAGLAEAVAAYEEQLSKPILDIAVAVARQVLRSSLAVAPERILAVIREAIASSSELQGPLRLELHPDDMSLVRTLVADDAAAMHWRFEAQPDMERGGCRISTASVELDLTLPTRWRRVVHALGSNEPWAAEDDDPDA</sequence>
<dbReference type="InterPro" id="IPR018035">
    <property type="entry name" value="Flagellar_FliH/T3SS_HrpE"/>
</dbReference>
<evidence type="ECO:0000313" key="13">
    <source>
        <dbReference type="Proteomes" id="UP000317550"/>
    </source>
</evidence>
<feature type="compositionally biased region" description="Basic and acidic residues" evidence="10">
    <location>
        <begin position="80"/>
        <end position="93"/>
    </location>
</feature>
<dbReference type="OrthoDB" id="5296952at2"/>
<keyword evidence="5" id="KW-0813">Transport</keyword>
<dbReference type="GO" id="GO:0015031">
    <property type="term" value="P:protein transport"/>
    <property type="evidence" value="ECO:0007669"/>
    <property type="project" value="UniProtKB-KW"/>
</dbReference>
<keyword evidence="9" id="KW-1006">Bacterial flagellum protein export</keyword>
<dbReference type="GO" id="GO:0009288">
    <property type="term" value="C:bacterial-type flagellum"/>
    <property type="evidence" value="ECO:0007669"/>
    <property type="project" value="InterPro"/>
</dbReference>
<dbReference type="GO" id="GO:0044781">
    <property type="term" value="P:bacterial-type flagellum organization"/>
    <property type="evidence" value="ECO:0007669"/>
    <property type="project" value="UniProtKB-KW"/>
</dbReference>
<name>A0A516SKH9_9NEIS</name>
<dbReference type="Pfam" id="PF02108">
    <property type="entry name" value="FliH"/>
    <property type="match status" value="1"/>
</dbReference>
<dbReference type="AlphaFoldDB" id="A0A516SKH9"/>
<accession>A0A516SKH9</accession>
<keyword evidence="6" id="KW-0963">Cytoplasm</keyword>
<dbReference type="KEGG" id="cari:FNU76_21185"/>
<feature type="compositionally biased region" description="Low complexity" evidence="10">
    <location>
        <begin position="103"/>
        <end position="113"/>
    </location>
</feature>
<dbReference type="InterPro" id="IPR051472">
    <property type="entry name" value="T3SS_Stator/FliH"/>
</dbReference>
<evidence type="ECO:0000259" key="11">
    <source>
        <dbReference type="Pfam" id="PF02108"/>
    </source>
</evidence>